<evidence type="ECO:0000313" key="10">
    <source>
        <dbReference type="EMBL" id="CAH2031548.1"/>
    </source>
</evidence>
<evidence type="ECO:0000256" key="2">
    <source>
        <dbReference type="ARBA" id="ARBA00008358"/>
    </source>
</evidence>
<evidence type="ECO:0000256" key="5">
    <source>
        <dbReference type="ARBA" id="ARBA00022519"/>
    </source>
</evidence>
<keyword evidence="4" id="KW-0488">Methylation</keyword>
<name>A0ABM9DB28_9BACT</name>
<dbReference type="RefSeq" id="WP_305732365.1">
    <property type="nucleotide sequence ID" value="NZ_OW150024.1"/>
</dbReference>
<keyword evidence="5" id="KW-0997">Cell inner membrane</keyword>
<evidence type="ECO:0000256" key="3">
    <source>
        <dbReference type="ARBA" id="ARBA00022475"/>
    </source>
</evidence>
<evidence type="ECO:0000256" key="8">
    <source>
        <dbReference type="ARBA" id="ARBA00023136"/>
    </source>
</evidence>
<reference evidence="10 11" key="1">
    <citation type="submission" date="2022-03" db="EMBL/GenBank/DDBJ databases">
        <authorList>
            <person name="Koch H."/>
        </authorList>
    </citation>
    <scope>NUCLEOTIDE SEQUENCE [LARGE SCALE GENOMIC DNA]</scope>
    <source>
        <strain evidence="10 11">G1</strain>
    </source>
</reference>
<evidence type="ECO:0000256" key="9">
    <source>
        <dbReference type="SAM" id="Phobius"/>
    </source>
</evidence>
<evidence type="ECO:0000313" key="11">
    <source>
        <dbReference type="Proteomes" id="UP001295463"/>
    </source>
</evidence>
<evidence type="ECO:0008006" key="12">
    <source>
        <dbReference type="Google" id="ProtNLM"/>
    </source>
</evidence>
<protein>
    <recommendedName>
        <fullName evidence="12">Type II secretion system protein GspI</fullName>
    </recommendedName>
</protein>
<evidence type="ECO:0000256" key="7">
    <source>
        <dbReference type="ARBA" id="ARBA00022989"/>
    </source>
</evidence>
<dbReference type="PANTHER" id="PTHR38779">
    <property type="entry name" value="TYPE II SECRETION SYSTEM PROTEIN I-RELATED"/>
    <property type="match status" value="1"/>
</dbReference>
<evidence type="ECO:0000256" key="4">
    <source>
        <dbReference type="ARBA" id="ARBA00022481"/>
    </source>
</evidence>
<dbReference type="Pfam" id="PF07963">
    <property type="entry name" value="N_methyl"/>
    <property type="match status" value="1"/>
</dbReference>
<dbReference type="PROSITE" id="PS00409">
    <property type="entry name" value="PROKAR_NTER_METHYL"/>
    <property type="match status" value="1"/>
</dbReference>
<dbReference type="Proteomes" id="UP001295463">
    <property type="component" value="Chromosome"/>
</dbReference>
<comment type="subcellular location">
    <subcellularLocation>
        <location evidence="1">Cell inner membrane</location>
        <topology evidence="1">Single-pass membrane protein</topology>
    </subcellularLocation>
</comment>
<gene>
    <name evidence="10" type="ORF">GEAMG1_1716</name>
</gene>
<comment type="similarity">
    <text evidence="2">Belongs to the GSP I family.</text>
</comment>
<keyword evidence="7 9" id="KW-1133">Transmembrane helix</keyword>
<keyword evidence="3" id="KW-1003">Cell membrane</keyword>
<dbReference type="PANTHER" id="PTHR38779:SF2">
    <property type="entry name" value="TYPE II SECRETION SYSTEM PROTEIN I-RELATED"/>
    <property type="match status" value="1"/>
</dbReference>
<dbReference type="EMBL" id="OW150024">
    <property type="protein sequence ID" value="CAH2031548.1"/>
    <property type="molecule type" value="Genomic_DNA"/>
</dbReference>
<proteinExistence type="inferred from homology"/>
<accession>A0ABM9DB28</accession>
<organism evidence="10 11">
    <name type="scientific">Trichlorobacter ammonificans</name>
    <dbReference type="NCBI Taxonomy" id="2916410"/>
    <lineage>
        <taxon>Bacteria</taxon>
        <taxon>Pseudomonadati</taxon>
        <taxon>Thermodesulfobacteriota</taxon>
        <taxon>Desulfuromonadia</taxon>
        <taxon>Geobacterales</taxon>
        <taxon>Geobacteraceae</taxon>
        <taxon>Trichlorobacter</taxon>
    </lineage>
</organism>
<keyword evidence="8 9" id="KW-0472">Membrane</keyword>
<dbReference type="InterPro" id="IPR010052">
    <property type="entry name" value="T2SS_protein-GspI"/>
</dbReference>
<dbReference type="InterPro" id="IPR012902">
    <property type="entry name" value="N_methyl_site"/>
</dbReference>
<evidence type="ECO:0000256" key="6">
    <source>
        <dbReference type="ARBA" id="ARBA00022692"/>
    </source>
</evidence>
<keyword evidence="11" id="KW-1185">Reference proteome</keyword>
<dbReference type="NCBIfam" id="TIGR02532">
    <property type="entry name" value="IV_pilin_GFxxxE"/>
    <property type="match status" value="1"/>
</dbReference>
<feature type="transmembrane region" description="Helical" evidence="9">
    <location>
        <begin position="12"/>
        <end position="35"/>
    </location>
</feature>
<keyword evidence="6 9" id="KW-0812">Transmembrane</keyword>
<sequence>MNRLSRTGGFTLLEVLVALAIMAGALTTLVVSFNYHLSVTLRDREETTALLLGRALLDDPLFLKSSASEGTFAPDYPETTWQRQATPAPFPGLQRYVLTVSWQKGTRSLALVTYGRTTP</sequence>
<evidence type="ECO:0000256" key="1">
    <source>
        <dbReference type="ARBA" id="ARBA00004377"/>
    </source>
</evidence>